<feature type="compositionally biased region" description="Polar residues" evidence="1">
    <location>
        <begin position="108"/>
        <end position="118"/>
    </location>
</feature>
<proteinExistence type="predicted"/>
<evidence type="ECO:0000313" key="3">
    <source>
        <dbReference type="Proteomes" id="UP001199106"/>
    </source>
</evidence>
<dbReference type="Proteomes" id="UP001199106">
    <property type="component" value="Unassembled WGS sequence"/>
</dbReference>
<dbReference type="AlphaFoldDB" id="A0AAD4IEX9"/>
<feature type="region of interest" description="Disordered" evidence="1">
    <location>
        <begin position="1"/>
        <end position="20"/>
    </location>
</feature>
<sequence length="160" mass="18191">MWSYTIDRSEASSNSDINVPEPFDQELRKIEARHVRSFRRPSIWIGPSKAKITFAESAPPARQVIKVAEEVGQEDAQLDELLSEYIVPSHSRQAQIKAHLDSLGPRPKSTSSKNSHFSTKADDLFDFDDEDLDDDFSELTLLDSVPWPSSSSMKRLLRWS</sequence>
<gene>
    <name evidence="2" type="ORF">G6011_03546</name>
</gene>
<protein>
    <submittedName>
        <fullName evidence="2">Uncharacterized protein</fullName>
    </submittedName>
</protein>
<evidence type="ECO:0000256" key="1">
    <source>
        <dbReference type="SAM" id="MobiDB-lite"/>
    </source>
</evidence>
<evidence type="ECO:0000313" key="2">
    <source>
        <dbReference type="EMBL" id="KAG9193511.1"/>
    </source>
</evidence>
<comment type="caution">
    <text evidence="2">The sequence shown here is derived from an EMBL/GenBank/DDBJ whole genome shotgun (WGS) entry which is preliminary data.</text>
</comment>
<organism evidence="2 3">
    <name type="scientific">Alternaria panax</name>
    <dbReference type="NCBI Taxonomy" id="48097"/>
    <lineage>
        <taxon>Eukaryota</taxon>
        <taxon>Fungi</taxon>
        <taxon>Dikarya</taxon>
        <taxon>Ascomycota</taxon>
        <taxon>Pezizomycotina</taxon>
        <taxon>Dothideomycetes</taxon>
        <taxon>Pleosporomycetidae</taxon>
        <taxon>Pleosporales</taxon>
        <taxon>Pleosporineae</taxon>
        <taxon>Pleosporaceae</taxon>
        <taxon>Alternaria</taxon>
        <taxon>Alternaria sect. Panax</taxon>
    </lineage>
</organism>
<accession>A0AAD4IEX9</accession>
<keyword evidence="3" id="KW-1185">Reference proteome</keyword>
<name>A0AAD4IEX9_9PLEO</name>
<feature type="region of interest" description="Disordered" evidence="1">
    <location>
        <begin position="96"/>
        <end position="119"/>
    </location>
</feature>
<reference evidence="2" key="1">
    <citation type="submission" date="2021-07" db="EMBL/GenBank/DDBJ databases">
        <title>Genome Resource of American Ginseng Black Spot Pathogen Alternaria panax.</title>
        <authorList>
            <person name="Qiu C."/>
            <person name="Wang W."/>
            <person name="Liu Z."/>
        </authorList>
    </citation>
    <scope>NUCLEOTIDE SEQUENCE</scope>
    <source>
        <strain evidence="2">BNCC115425</strain>
    </source>
</reference>
<dbReference type="EMBL" id="JAANER010000002">
    <property type="protein sequence ID" value="KAG9193511.1"/>
    <property type="molecule type" value="Genomic_DNA"/>
</dbReference>